<feature type="chain" id="PRO_5009312580" evidence="1">
    <location>
        <begin position="26"/>
        <end position="81"/>
    </location>
</feature>
<keyword evidence="2" id="KW-1185">Reference proteome</keyword>
<reference evidence="3" key="1">
    <citation type="submission" date="2016-11" db="UniProtKB">
        <authorList>
            <consortium name="WormBaseParasite"/>
        </authorList>
    </citation>
    <scope>IDENTIFICATION</scope>
</reference>
<dbReference type="AlphaFoldDB" id="A0A1I7YTP4"/>
<dbReference type="WBParaSite" id="L893_g19638.t1">
    <property type="protein sequence ID" value="L893_g19638.t1"/>
    <property type="gene ID" value="L893_g19638"/>
</dbReference>
<protein>
    <submittedName>
        <fullName evidence="3">Secreted protein</fullName>
    </submittedName>
</protein>
<evidence type="ECO:0000313" key="2">
    <source>
        <dbReference type="Proteomes" id="UP000095287"/>
    </source>
</evidence>
<evidence type="ECO:0000256" key="1">
    <source>
        <dbReference type="SAM" id="SignalP"/>
    </source>
</evidence>
<sequence>MVFYGAAALILSTTVIFSISCRTEAAPWTKACAEEKDIKVETVKVVPVTTALPFDPCIFIIRYKNYITCVPLVFFPGFMEY</sequence>
<dbReference type="Proteomes" id="UP000095287">
    <property type="component" value="Unplaced"/>
</dbReference>
<name>A0A1I7YTP4_9BILA</name>
<accession>A0A1I7YTP4</accession>
<organism evidence="2 3">
    <name type="scientific">Steinernema glaseri</name>
    <dbReference type="NCBI Taxonomy" id="37863"/>
    <lineage>
        <taxon>Eukaryota</taxon>
        <taxon>Metazoa</taxon>
        <taxon>Ecdysozoa</taxon>
        <taxon>Nematoda</taxon>
        <taxon>Chromadorea</taxon>
        <taxon>Rhabditida</taxon>
        <taxon>Tylenchina</taxon>
        <taxon>Panagrolaimomorpha</taxon>
        <taxon>Strongyloidoidea</taxon>
        <taxon>Steinernematidae</taxon>
        <taxon>Steinernema</taxon>
    </lineage>
</organism>
<feature type="signal peptide" evidence="1">
    <location>
        <begin position="1"/>
        <end position="25"/>
    </location>
</feature>
<keyword evidence="1" id="KW-0732">Signal</keyword>
<proteinExistence type="predicted"/>
<evidence type="ECO:0000313" key="3">
    <source>
        <dbReference type="WBParaSite" id="L893_g19638.t1"/>
    </source>
</evidence>